<reference evidence="1 2" key="1">
    <citation type="submission" date="2023-07" db="EMBL/GenBank/DDBJ databases">
        <title>Sorghum-associated microbial communities from plants grown in Nebraska, USA.</title>
        <authorList>
            <person name="Schachtman D."/>
        </authorList>
    </citation>
    <scope>NUCLEOTIDE SEQUENCE [LARGE SCALE GENOMIC DNA]</scope>
    <source>
        <strain evidence="1 2">DS2154</strain>
    </source>
</reference>
<proteinExistence type="predicted"/>
<evidence type="ECO:0000313" key="1">
    <source>
        <dbReference type="EMBL" id="MDR6531594.1"/>
    </source>
</evidence>
<name>A0ABU1MZJ3_9CAUL</name>
<protein>
    <submittedName>
        <fullName evidence="1">Uncharacterized protein</fullName>
    </submittedName>
</protein>
<organism evidence="1 2">
    <name type="scientific">Caulobacter rhizosphaerae</name>
    <dbReference type="NCBI Taxonomy" id="2010972"/>
    <lineage>
        <taxon>Bacteria</taxon>
        <taxon>Pseudomonadati</taxon>
        <taxon>Pseudomonadota</taxon>
        <taxon>Alphaproteobacteria</taxon>
        <taxon>Caulobacterales</taxon>
        <taxon>Caulobacteraceae</taxon>
        <taxon>Caulobacter</taxon>
    </lineage>
</organism>
<accession>A0ABU1MZJ3</accession>
<sequence length="115" mass="12605">MRRGRQLQDLALNRLQRFAAGFFAQGHALGADETQVGDAQEAEQTLQIGLLMVEAGGRGTLAVITATRRGEARRVIVHRDPTDQGYRSVRSFEADMELAALLAPELAMRLTSLLD</sequence>
<evidence type="ECO:0000313" key="2">
    <source>
        <dbReference type="Proteomes" id="UP001262754"/>
    </source>
</evidence>
<dbReference type="Proteomes" id="UP001262754">
    <property type="component" value="Unassembled WGS sequence"/>
</dbReference>
<dbReference type="EMBL" id="JAVDRL010000006">
    <property type="protein sequence ID" value="MDR6531594.1"/>
    <property type="molecule type" value="Genomic_DNA"/>
</dbReference>
<gene>
    <name evidence="1" type="ORF">J2800_002341</name>
</gene>
<keyword evidence="2" id="KW-1185">Reference proteome</keyword>
<comment type="caution">
    <text evidence="1">The sequence shown here is derived from an EMBL/GenBank/DDBJ whole genome shotgun (WGS) entry which is preliminary data.</text>
</comment>